<dbReference type="AlphaFoldDB" id="A0AAD4S2F9"/>
<comment type="caution">
    <text evidence="1">The sequence shown here is derived from an EMBL/GenBank/DDBJ whole genome shotgun (WGS) entry which is preliminary data.</text>
</comment>
<dbReference type="Proteomes" id="UP001202328">
    <property type="component" value="Unassembled WGS sequence"/>
</dbReference>
<gene>
    <name evidence="1" type="ORF">MKW98_019890</name>
</gene>
<proteinExistence type="predicted"/>
<accession>A0AAD4S2F9</accession>
<dbReference type="EMBL" id="JAJJMB010015809">
    <property type="protein sequence ID" value="KAI3851891.1"/>
    <property type="molecule type" value="Genomic_DNA"/>
</dbReference>
<protein>
    <submittedName>
        <fullName evidence="1">Uncharacterized protein</fullName>
    </submittedName>
</protein>
<reference evidence="1" key="1">
    <citation type="submission" date="2022-04" db="EMBL/GenBank/DDBJ databases">
        <title>A functionally conserved STORR gene fusion in Papaver species that diverged 16.8 million years ago.</title>
        <authorList>
            <person name="Catania T."/>
        </authorList>
    </citation>
    <scope>NUCLEOTIDE SEQUENCE</scope>
    <source>
        <strain evidence="1">S-188037</strain>
    </source>
</reference>
<sequence>MAAARPLLKKITPSLQRSLLLPNYPGIQSRIRLPTPYLRGGDGKDRVVGDVKREEIWGKSIAELWKGKIEDDIDPRWQAWVESRHKLWKQKDEEHQRRDLQINWAVLDQHEMYEKMRPWIGEEIMELLKKERPVWLIRSSTASENKTVHPKFWSCLN</sequence>
<keyword evidence="2" id="KW-1185">Reference proteome</keyword>
<organism evidence="1 2">
    <name type="scientific">Papaver atlanticum</name>
    <dbReference type="NCBI Taxonomy" id="357466"/>
    <lineage>
        <taxon>Eukaryota</taxon>
        <taxon>Viridiplantae</taxon>
        <taxon>Streptophyta</taxon>
        <taxon>Embryophyta</taxon>
        <taxon>Tracheophyta</taxon>
        <taxon>Spermatophyta</taxon>
        <taxon>Magnoliopsida</taxon>
        <taxon>Ranunculales</taxon>
        <taxon>Papaveraceae</taxon>
        <taxon>Papaveroideae</taxon>
        <taxon>Papaver</taxon>
    </lineage>
</organism>
<name>A0AAD4S2F9_9MAGN</name>
<evidence type="ECO:0000313" key="1">
    <source>
        <dbReference type="EMBL" id="KAI3851891.1"/>
    </source>
</evidence>
<dbReference type="Gene3D" id="1.20.1390.10">
    <property type="entry name" value="PWI domain"/>
    <property type="match status" value="1"/>
</dbReference>
<evidence type="ECO:0000313" key="2">
    <source>
        <dbReference type="Proteomes" id="UP001202328"/>
    </source>
</evidence>